<dbReference type="PROSITE" id="PS50930">
    <property type="entry name" value="HTH_LYTTR"/>
    <property type="match status" value="1"/>
</dbReference>
<dbReference type="Proteomes" id="UP001202180">
    <property type="component" value="Unassembled WGS sequence"/>
</dbReference>
<accession>A0ABT0HGF3</accession>
<dbReference type="EMBL" id="JALPRF010000001">
    <property type="protein sequence ID" value="MCK8490972.1"/>
    <property type="molecule type" value="Genomic_DNA"/>
</dbReference>
<dbReference type="Pfam" id="PF04397">
    <property type="entry name" value="LytTR"/>
    <property type="match status" value="1"/>
</dbReference>
<dbReference type="InterPro" id="IPR007492">
    <property type="entry name" value="LytTR_DNA-bd_dom"/>
</dbReference>
<organism evidence="2 3">
    <name type="scientific">Spirosoma liriopis</name>
    <dbReference type="NCBI Taxonomy" id="2937440"/>
    <lineage>
        <taxon>Bacteria</taxon>
        <taxon>Pseudomonadati</taxon>
        <taxon>Bacteroidota</taxon>
        <taxon>Cytophagia</taxon>
        <taxon>Cytophagales</taxon>
        <taxon>Cytophagaceae</taxon>
        <taxon>Spirosoma</taxon>
    </lineage>
</organism>
<feature type="domain" description="HTH LytTR-type" evidence="1">
    <location>
        <begin position="12"/>
        <end position="104"/>
    </location>
</feature>
<evidence type="ECO:0000259" key="1">
    <source>
        <dbReference type="PROSITE" id="PS50930"/>
    </source>
</evidence>
<reference evidence="2 3" key="1">
    <citation type="submission" date="2022-04" db="EMBL/GenBank/DDBJ databases">
        <title>Spirosoma sp. strain RP8 genome sequencing and assembly.</title>
        <authorList>
            <person name="Jung Y."/>
        </authorList>
    </citation>
    <scope>NUCLEOTIDE SEQUENCE [LARGE SCALE GENOMIC DNA]</scope>
    <source>
        <strain evidence="2 3">RP8</strain>
    </source>
</reference>
<comment type="caution">
    <text evidence="2">The sequence shown here is derived from an EMBL/GenBank/DDBJ whole genome shotgun (WGS) entry which is preliminary data.</text>
</comment>
<name>A0ABT0HGF3_9BACT</name>
<evidence type="ECO:0000313" key="3">
    <source>
        <dbReference type="Proteomes" id="UP001202180"/>
    </source>
</evidence>
<sequence length="131" mass="15213">MNTIQLIGHPDPVDVDSIVWLKGEANYTRIHCLKGTFILVTQPLHWFEQHLNFIRVHRSAIVNPVYVREFMRKKSRSGWVRLFDDTVVTVSRDRLETTALQLMLINRAKSVQEENGIYNLSSSISYLEADL</sequence>
<proteinExistence type="predicted"/>
<evidence type="ECO:0000313" key="2">
    <source>
        <dbReference type="EMBL" id="MCK8490972.1"/>
    </source>
</evidence>
<dbReference type="SMART" id="SM00850">
    <property type="entry name" value="LytTR"/>
    <property type="match status" value="1"/>
</dbReference>
<keyword evidence="3" id="KW-1185">Reference proteome</keyword>
<gene>
    <name evidence="2" type="ORF">M0L20_03855</name>
</gene>
<protein>
    <submittedName>
        <fullName evidence="2">LytTR family transcriptional regulator</fullName>
    </submittedName>
</protein>
<dbReference type="RefSeq" id="WP_248475809.1">
    <property type="nucleotide sequence ID" value="NZ_JALPRF010000001.1"/>
</dbReference>
<dbReference type="Gene3D" id="2.40.50.1020">
    <property type="entry name" value="LytTr DNA-binding domain"/>
    <property type="match status" value="1"/>
</dbReference>